<accession>J9FSW5</accession>
<dbReference type="AlphaFoldDB" id="J9FSW5"/>
<evidence type="ECO:0000313" key="1">
    <source>
        <dbReference type="EMBL" id="EJW90479.1"/>
    </source>
</evidence>
<sequence>MTRFERLCVQGREWINHHLGILELDFEESDKMNKEFDSANAMLDN</sequence>
<reference evidence="1" key="1">
    <citation type="journal article" date="2012" name="PLoS ONE">
        <title>Gene sets for utilization of primary and secondary nutrition supplies in the distal gut of endangered iberian lynx.</title>
        <authorList>
            <person name="Alcaide M."/>
            <person name="Messina E."/>
            <person name="Richter M."/>
            <person name="Bargiela R."/>
            <person name="Peplies J."/>
            <person name="Huws S.A."/>
            <person name="Newbold C.J."/>
            <person name="Golyshin P.N."/>
            <person name="Simon M.A."/>
            <person name="Lopez G."/>
            <person name="Yakimov M.M."/>
            <person name="Ferrer M."/>
        </authorList>
    </citation>
    <scope>NUCLEOTIDE SEQUENCE</scope>
</reference>
<organism evidence="1">
    <name type="scientific">gut metagenome</name>
    <dbReference type="NCBI Taxonomy" id="749906"/>
    <lineage>
        <taxon>unclassified sequences</taxon>
        <taxon>metagenomes</taxon>
        <taxon>organismal metagenomes</taxon>
    </lineage>
</organism>
<proteinExistence type="predicted"/>
<protein>
    <submittedName>
        <fullName evidence="1">Uncharacterized protein</fullName>
    </submittedName>
</protein>
<comment type="caution">
    <text evidence="1">The sequence shown here is derived from an EMBL/GenBank/DDBJ whole genome shotgun (WGS) entry which is preliminary data.</text>
</comment>
<dbReference type="EMBL" id="AMCI01008816">
    <property type="protein sequence ID" value="EJW90479.1"/>
    <property type="molecule type" value="Genomic_DNA"/>
</dbReference>
<name>J9FSW5_9ZZZZ</name>
<feature type="non-terminal residue" evidence="1">
    <location>
        <position position="45"/>
    </location>
</feature>
<gene>
    <name evidence="1" type="ORF">EVA_21414</name>
</gene>